<reference evidence="7" key="1">
    <citation type="journal article" date="2020" name="Stud. Mycol.">
        <title>101 Dothideomycetes genomes: a test case for predicting lifestyles and emergence of pathogens.</title>
        <authorList>
            <person name="Haridas S."/>
            <person name="Albert R."/>
            <person name="Binder M."/>
            <person name="Bloem J."/>
            <person name="Labutti K."/>
            <person name="Salamov A."/>
            <person name="Andreopoulos B."/>
            <person name="Baker S."/>
            <person name="Barry K."/>
            <person name="Bills G."/>
            <person name="Bluhm B."/>
            <person name="Cannon C."/>
            <person name="Castanera R."/>
            <person name="Culley D."/>
            <person name="Daum C."/>
            <person name="Ezra D."/>
            <person name="Gonzalez J."/>
            <person name="Henrissat B."/>
            <person name="Kuo A."/>
            <person name="Liang C."/>
            <person name="Lipzen A."/>
            <person name="Lutzoni F."/>
            <person name="Magnuson J."/>
            <person name="Mondo S."/>
            <person name="Nolan M."/>
            <person name="Ohm R."/>
            <person name="Pangilinan J."/>
            <person name="Park H.-J."/>
            <person name="Ramirez L."/>
            <person name="Alfaro M."/>
            <person name="Sun H."/>
            <person name="Tritt A."/>
            <person name="Yoshinaga Y."/>
            <person name="Zwiers L.-H."/>
            <person name="Turgeon B."/>
            <person name="Goodwin S."/>
            <person name="Spatafora J."/>
            <person name="Crous P."/>
            <person name="Grigoriev I."/>
        </authorList>
    </citation>
    <scope>NUCLEOTIDE SEQUENCE</scope>
    <source>
        <strain evidence="7">CBS 133067</strain>
    </source>
</reference>
<dbReference type="PANTHER" id="PTHR24305:SF166">
    <property type="entry name" value="CYTOCHROME P450 12A4, MITOCHONDRIAL-RELATED"/>
    <property type="match status" value="1"/>
</dbReference>
<dbReference type="Proteomes" id="UP000799772">
    <property type="component" value="Unassembled WGS sequence"/>
</dbReference>
<dbReference type="Pfam" id="PF00067">
    <property type="entry name" value="p450"/>
    <property type="match status" value="1"/>
</dbReference>
<dbReference type="InterPro" id="IPR050121">
    <property type="entry name" value="Cytochrome_P450_monoxygenase"/>
</dbReference>
<dbReference type="InterPro" id="IPR002403">
    <property type="entry name" value="Cyt_P450_E_grp-IV"/>
</dbReference>
<evidence type="ECO:0000313" key="7">
    <source>
        <dbReference type="EMBL" id="KAF2100965.1"/>
    </source>
</evidence>
<evidence type="ECO:0000256" key="3">
    <source>
        <dbReference type="ARBA" id="ARBA00022723"/>
    </source>
</evidence>
<dbReference type="GO" id="GO:0016705">
    <property type="term" value="F:oxidoreductase activity, acting on paired donors, with incorporation or reduction of molecular oxygen"/>
    <property type="evidence" value="ECO:0007669"/>
    <property type="project" value="InterPro"/>
</dbReference>
<dbReference type="GO" id="GO:0020037">
    <property type="term" value="F:heme binding"/>
    <property type="evidence" value="ECO:0007669"/>
    <property type="project" value="InterPro"/>
</dbReference>
<organism evidence="7 8">
    <name type="scientific">Rhizodiscina lignyota</name>
    <dbReference type="NCBI Taxonomy" id="1504668"/>
    <lineage>
        <taxon>Eukaryota</taxon>
        <taxon>Fungi</taxon>
        <taxon>Dikarya</taxon>
        <taxon>Ascomycota</taxon>
        <taxon>Pezizomycotina</taxon>
        <taxon>Dothideomycetes</taxon>
        <taxon>Pleosporomycetidae</taxon>
        <taxon>Aulographales</taxon>
        <taxon>Rhizodiscinaceae</taxon>
        <taxon>Rhizodiscina</taxon>
    </lineage>
</organism>
<evidence type="ECO:0000256" key="6">
    <source>
        <dbReference type="SAM" id="Phobius"/>
    </source>
</evidence>
<evidence type="ECO:0000313" key="8">
    <source>
        <dbReference type="Proteomes" id="UP000799772"/>
    </source>
</evidence>
<evidence type="ECO:0000256" key="5">
    <source>
        <dbReference type="PIRSR" id="PIRSR602403-1"/>
    </source>
</evidence>
<keyword evidence="8" id="KW-1185">Reference proteome</keyword>
<gene>
    <name evidence="7" type="ORF">NA57DRAFT_65288</name>
</gene>
<dbReference type="CDD" id="cd11059">
    <property type="entry name" value="CYP_fungal"/>
    <property type="match status" value="1"/>
</dbReference>
<dbReference type="InterPro" id="IPR001128">
    <property type="entry name" value="Cyt_P450"/>
</dbReference>
<dbReference type="InterPro" id="IPR036396">
    <property type="entry name" value="Cyt_P450_sf"/>
</dbReference>
<dbReference type="EMBL" id="ML978124">
    <property type="protein sequence ID" value="KAF2100965.1"/>
    <property type="molecule type" value="Genomic_DNA"/>
</dbReference>
<comment type="caution">
    <text evidence="7">The sequence shown here is derived from an EMBL/GenBank/DDBJ whole genome shotgun (WGS) entry which is preliminary data.</text>
</comment>
<feature type="binding site" description="axial binding residue" evidence="5">
    <location>
        <position position="472"/>
    </location>
    <ligand>
        <name>heme</name>
        <dbReference type="ChEBI" id="CHEBI:30413"/>
    </ligand>
    <ligandPart>
        <name>Fe</name>
        <dbReference type="ChEBI" id="CHEBI:18248"/>
    </ligandPart>
</feature>
<dbReference type="Gene3D" id="1.10.630.10">
    <property type="entry name" value="Cytochrome P450"/>
    <property type="match status" value="1"/>
</dbReference>
<keyword evidence="3 5" id="KW-0479">Metal-binding</keyword>
<keyword evidence="6" id="KW-0812">Transmembrane</keyword>
<keyword evidence="6" id="KW-1133">Transmembrane helix</keyword>
<dbReference type="OrthoDB" id="1470350at2759"/>
<dbReference type="PRINTS" id="PR00465">
    <property type="entry name" value="EP450IV"/>
</dbReference>
<sequence>MELPLAITIGVCFLVASFIYKFIVYPAFFSPLSKIPAANWTIHICPLWIYWIRYINIENQTILKLHQAKGPIVRIGPSELSVNCYDGGLKTIYGGGFPKHDFYARRFTNYDTENMFTMVDSKKHSARKRMLSSVYSKSTVLSSPTIRETTKTMLFERLLPIFQHSVETGQSVEVHSLSYAYAMDSFMAYQFGLSLGSNFVQDVEKRKWYMHNFFSRRPYLFWPDNLPGLTSALQKIGIRLIPKWCDDATEDLASWNLEICDQAEKKLAAETDIPPGDYPVIYATERAQFMKADGKERPLNGQSYPPRLELASDAYDHNAAAHETSGDTLTWVYYEMSRNPSLQKQLREELLSLDPPINFPPEDPSNIVLPDFKAVDNLPLLGAILQETLRIWTAVPGAQPRLTPYPSCSLAGYDNIPPNVRVQSYASVLHRNPEVFPDPEAWKPERWLKTSPEQLAEMKRWFWAFGSGGSMCIGSNVAMHTMKHAIAAIYTNYTTSIVDAEGIEQDEGFSAGPKGNKLVLKFHRI</sequence>
<evidence type="ECO:0000256" key="1">
    <source>
        <dbReference type="ARBA" id="ARBA00001971"/>
    </source>
</evidence>
<evidence type="ECO:0000256" key="4">
    <source>
        <dbReference type="ARBA" id="ARBA00023004"/>
    </source>
</evidence>
<proteinExistence type="inferred from homology"/>
<dbReference type="GO" id="GO:0005506">
    <property type="term" value="F:iron ion binding"/>
    <property type="evidence" value="ECO:0007669"/>
    <property type="project" value="InterPro"/>
</dbReference>
<keyword evidence="5" id="KW-0349">Heme</keyword>
<dbReference type="PANTHER" id="PTHR24305">
    <property type="entry name" value="CYTOCHROME P450"/>
    <property type="match status" value="1"/>
</dbReference>
<dbReference type="GO" id="GO:0004497">
    <property type="term" value="F:monooxygenase activity"/>
    <property type="evidence" value="ECO:0007669"/>
    <property type="project" value="InterPro"/>
</dbReference>
<comment type="similarity">
    <text evidence="2">Belongs to the cytochrome P450 family.</text>
</comment>
<protein>
    <submittedName>
        <fullName evidence="7">Cytochrome P450</fullName>
    </submittedName>
</protein>
<evidence type="ECO:0000256" key="2">
    <source>
        <dbReference type="ARBA" id="ARBA00010617"/>
    </source>
</evidence>
<comment type="cofactor">
    <cofactor evidence="1 5">
        <name>heme</name>
        <dbReference type="ChEBI" id="CHEBI:30413"/>
    </cofactor>
</comment>
<keyword evidence="6" id="KW-0472">Membrane</keyword>
<keyword evidence="4 5" id="KW-0408">Iron</keyword>
<dbReference type="PRINTS" id="PR00385">
    <property type="entry name" value="P450"/>
</dbReference>
<accession>A0A9P4IKK8</accession>
<dbReference type="AlphaFoldDB" id="A0A9P4IKK8"/>
<feature type="transmembrane region" description="Helical" evidence="6">
    <location>
        <begin position="6"/>
        <end position="25"/>
    </location>
</feature>
<dbReference type="SUPFAM" id="SSF48264">
    <property type="entry name" value="Cytochrome P450"/>
    <property type="match status" value="1"/>
</dbReference>
<name>A0A9P4IKK8_9PEZI</name>